<proteinExistence type="predicted"/>
<name>A0A8K1FHF9_PYTOL</name>
<protein>
    <submittedName>
        <fullName evidence="2">Uncharacterized protein</fullName>
    </submittedName>
</protein>
<dbReference type="Proteomes" id="UP000794436">
    <property type="component" value="Unassembled WGS sequence"/>
</dbReference>
<keyword evidence="1" id="KW-0812">Transmembrane</keyword>
<dbReference type="InterPro" id="IPR032675">
    <property type="entry name" value="LRR_dom_sf"/>
</dbReference>
<keyword evidence="1" id="KW-1133">Transmembrane helix</keyword>
<organism evidence="2 3">
    <name type="scientific">Pythium oligandrum</name>
    <name type="common">Mycoparasitic fungus</name>
    <dbReference type="NCBI Taxonomy" id="41045"/>
    <lineage>
        <taxon>Eukaryota</taxon>
        <taxon>Sar</taxon>
        <taxon>Stramenopiles</taxon>
        <taxon>Oomycota</taxon>
        <taxon>Peronosporomycetes</taxon>
        <taxon>Pythiales</taxon>
        <taxon>Pythiaceae</taxon>
        <taxon>Pythium</taxon>
    </lineage>
</organism>
<comment type="caution">
    <text evidence="2">The sequence shown here is derived from an EMBL/GenBank/DDBJ whole genome shotgun (WGS) entry which is preliminary data.</text>
</comment>
<dbReference type="Gene3D" id="3.80.10.10">
    <property type="entry name" value="Ribonuclease Inhibitor"/>
    <property type="match status" value="1"/>
</dbReference>
<evidence type="ECO:0000256" key="1">
    <source>
        <dbReference type="SAM" id="Phobius"/>
    </source>
</evidence>
<dbReference type="AlphaFoldDB" id="A0A8K1FHF9"/>
<evidence type="ECO:0000313" key="2">
    <source>
        <dbReference type="EMBL" id="TMW59702.1"/>
    </source>
</evidence>
<evidence type="ECO:0000313" key="3">
    <source>
        <dbReference type="Proteomes" id="UP000794436"/>
    </source>
</evidence>
<sequence>MVTNCWLSPIIHLSARNFPAFRRFLYICADILLGCLLTVFVHMVIFISVIFVILVDSRNQTGGNTEYAFDVPYDDVFIMDVIKGVQQTLVLSWLDVFTKLLPFVSMAGIISQATSPSLHMLALIRANMTALPDAIQSTDFPCWLRNLTISSSNLTTLPSDIAVEWQYLFNLFIERTQIEMIAPTLAMSGAMRMSLMGNQTHEIPDDLLTHSRFSVLSVAINLITKWPATIGSLDDLTMLLMDYTEITELPSWLLEEGQHRGKAGTTVTVSAGGSAYCRAKKASSSFIVVDESNPGLKIVCREKREEEFEAYPLSYNIRTVRYDGNGPWSVRMLTSALDGIPLFRKV</sequence>
<accession>A0A8K1FHF9</accession>
<reference evidence="2" key="1">
    <citation type="submission" date="2019-03" db="EMBL/GenBank/DDBJ databases">
        <title>Long read genome sequence of the mycoparasitic Pythium oligandrum ATCC 38472 isolated from sugarbeet rhizosphere.</title>
        <authorList>
            <person name="Gaulin E."/>
        </authorList>
    </citation>
    <scope>NUCLEOTIDE SEQUENCE</scope>
    <source>
        <strain evidence="2">ATCC 38472_TT</strain>
    </source>
</reference>
<keyword evidence="1" id="KW-0472">Membrane</keyword>
<gene>
    <name evidence="2" type="ORF">Poli38472_004771</name>
</gene>
<dbReference type="SUPFAM" id="SSF52058">
    <property type="entry name" value="L domain-like"/>
    <property type="match status" value="1"/>
</dbReference>
<dbReference type="OrthoDB" id="90188at2759"/>
<feature type="transmembrane region" description="Helical" evidence="1">
    <location>
        <begin position="24"/>
        <end position="55"/>
    </location>
</feature>
<keyword evidence="3" id="KW-1185">Reference proteome</keyword>
<dbReference type="EMBL" id="SPLM01000109">
    <property type="protein sequence ID" value="TMW59702.1"/>
    <property type="molecule type" value="Genomic_DNA"/>
</dbReference>